<dbReference type="RefSeq" id="XP_027619640.1">
    <property type="nucleotide sequence ID" value="XM_027763839.1"/>
</dbReference>
<dbReference type="AlphaFoldDB" id="A0A401H2R7"/>
<accession>A0A401H2R7</accession>
<keyword evidence="2" id="KW-1185">Reference proteome</keyword>
<evidence type="ECO:0008006" key="3">
    <source>
        <dbReference type="Google" id="ProtNLM"/>
    </source>
</evidence>
<dbReference type="GeneID" id="38785644"/>
<proteinExistence type="predicted"/>
<dbReference type="InParanoid" id="A0A401H2R7"/>
<dbReference type="Proteomes" id="UP000287166">
    <property type="component" value="Unassembled WGS sequence"/>
</dbReference>
<gene>
    <name evidence="1" type="ORF">SCP_1401320</name>
</gene>
<organism evidence="1 2">
    <name type="scientific">Sparassis crispa</name>
    <dbReference type="NCBI Taxonomy" id="139825"/>
    <lineage>
        <taxon>Eukaryota</taxon>
        <taxon>Fungi</taxon>
        <taxon>Dikarya</taxon>
        <taxon>Basidiomycota</taxon>
        <taxon>Agaricomycotina</taxon>
        <taxon>Agaricomycetes</taxon>
        <taxon>Polyporales</taxon>
        <taxon>Sparassidaceae</taxon>
        <taxon>Sparassis</taxon>
    </lineage>
</organism>
<sequence>MTLITPTLRSISLHVHDPNSIGGNLPTDLEQVAASLLLPISANTPSLRQLAVYGVRDPSWLTPVTAWNALQILELGTDHLNTPLLDYLCASGSLVDLTVGIYSLPENIASYRGFENLQKLTLYGKSKTIIQFSPSVTSSRLRYLTLMVGDFKDPESFEDCAPLLSLLSSRYPSLRNFELCLLKAVVTNSTTSACSIFEPLTSMCMLETICVYISRAYDMADGDFATLPAFWPALKEFVFLVTNGANPLSVQPRTLV</sequence>
<evidence type="ECO:0000313" key="2">
    <source>
        <dbReference type="Proteomes" id="UP000287166"/>
    </source>
</evidence>
<reference evidence="1 2" key="1">
    <citation type="journal article" date="2018" name="Sci. Rep.">
        <title>Genome sequence of the cauliflower mushroom Sparassis crispa (Hanabiratake) and its association with beneficial usage.</title>
        <authorList>
            <person name="Kiyama R."/>
            <person name="Furutani Y."/>
            <person name="Kawaguchi K."/>
            <person name="Nakanishi T."/>
        </authorList>
    </citation>
    <scope>NUCLEOTIDE SEQUENCE [LARGE SCALE GENOMIC DNA]</scope>
</reference>
<comment type="caution">
    <text evidence="1">The sequence shown here is derived from an EMBL/GenBank/DDBJ whole genome shotgun (WGS) entry which is preliminary data.</text>
</comment>
<protein>
    <recommendedName>
        <fullName evidence="3">F-box domain-containing protein</fullName>
    </recommendedName>
</protein>
<dbReference type="EMBL" id="BFAD01000014">
    <property type="protein sequence ID" value="GBE88727.1"/>
    <property type="molecule type" value="Genomic_DNA"/>
</dbReference>
<name>A0A401H2R7_9APHY</name>
<evidence type="ECO:0000313" key="1">
    <source>
        <dbReference type="EMBL" id="GBE88727.1"/>
    </source>
</evidence>